<dbReference type="KEGG" id="nko:Niako_7120"/>
<dbReference type="PATRIC" id="fig|700598.3.peg.7292"/>
<dbReference type="STRING" id="700598.Niako_7120"/>
<dbReference type="InterPro" id="IPR002890">
    <property type="entry name" value="MG2"/>
</dbReference>
<dbReference type="SUPFAM" id="SSF48239">
    <property type="entry name" value="Terpenoid cyclases/Protein prenyltransferases"/>
    <property type="match status" value="1"/>
</dbReference>
<dbReference type="InterPro" id="IPR008930">
    <property type="entry name" value="Terpenoid_cyclase/PrenylTrfase"/>
</dbReference>
<dbReference type="Gene3D" id="1.50.10.20">
    <property type="match status" value="1"/>
</dbReference>
<reference evidence="3 4" key="1">
    <citation type="submission" date="2011-12" db="EMBL/GenBank/DDBJ databases">
        <title>The complete genome of Niastella koreensis GR20-10.</title>
        <authorList>
            <consortium name="US DOE Joint Genome Institute (JGI-PGF)"/>
            <person name="Lucas S."/>
            <person name="Han J."/>
            <person name="Lapidus A."/>
            <person name="Bruce D."/>
            <person name="Goodwin L."/>
            <person name="Pitluck S."/>
            <person name="Peters L."/>
            <person name="Kyrpides N."/>
            <person name="Mavromatis K."/>
            <person name="Ivanova N."/>
            <person name="Mikhailova N."/>
            <person name="Davenport K."/>
            <person name="Saunders E."/>
            <person name="Detter J.C."/>
            <person name="Tapia R."/>
            <person name="Han C."/>
            <person name="Land M."/>
            <person name="Hauser L."/>
            <person name="Markowitz V."/>
            <person name="Cheng J.-F."/>
            <person name="Hugenholtz P."/>
            <person name="Woyke T."/>
            <person name="Wu D."/>
            <person name="Tindall B."/>
            <person name="Pomrenke H."/>
            <person name="Brambilla E."/>
            <person name="Klenk H.-P."/>
            <person name="Eisen J.A."/>
        </authorList>
    </citation>
    <scope>NUCLEOTIDE SEQUENCE [LARGE SCALE GENOMIC DNA]</scope>
    <source>
        <strain evidence="4">DSM 17620 / KACC 11465 / NBRC 106392 / GR20-10</strain>
    </source>
</reference>
<dbReference type="InterPro" id="IPR051802">
    <property type="entry name" value="YfhM-like"/>
</dbReference>
<evidence type="ECO:0000259" key="2">
    <source>
        <dbReference type="SMART" id="SM01360"/>
    </source>
</evidence>
<dbReference type="Pfam" id="PF17973">
    <property type="entry name" value="bMG10"/>
    <property type="match status" value="1"/>
</dbReference>
<dbReference type="PANTHER" id="PTHR40094">
    <property type="entry name" value="ALPHA-2-MACROGLOBULIN HOMOLOG"/>
    <property type="match status" value="1"/>
</dbReference>
<evidence type="ECO:0000256" key="1">
    <source>
        <dbReference type="ARBA" id="ARBA00010556"/>
    </source>
</evidence>
<dbReference type="Gene3D" id="2.170.130.10">
    <property type="entry name" value="TonB-dependent receptor, plug domain"/>
    <property type="match status" value="1"/>
</dbReference>
<dbReference type="Proteomes" id="UP000005438">
    <property type="component" value="Chromosome"/>
</dbReference>
<dbReference type="Pfam" id="PF00207">
    <property type="entry name" value="A2M"/>
    <property type="match status" value="1"/>
</dbReference>
<dbReference type="Gene3D" id="2.60.40.1930">
    <property type="match status" value="1"/>
</dbReference>
<gene>
    <name evidence="3" type="ordered locus">Niako_7120</name>
</gene>
<dbReference type="Pfam" id="PF07715">
    <property type="entry name" value="Plug"/>
    <property type="match status" value="1"/>
</dbReference>
<organism evidence="3 4">
    <name type="scientific">Niastella koreensis (strain DSM 17620 / KACC 11465 / NBRC 106392 / GR20-10)</name>
    <dbReference type="NCBI Taxonomy" id="700598"/>
    <lineage>
        <taxon>Bacteria</taxon>
        <taxon>Pseudomonadati</taxon>
        <taxon>Bacteroidota</taxon>
        <taxon>Chitinophagia</taxon>
        <taxon>Chitinophagales</taxon>
        <taxon>Chitinophagaceae</taxon>
        <taxon>Niastella</taxon>
    </lineage>
</organism>
<dbReference type="InterPro" id="IPR041246">
    <property type="entry name" value="Bact_MG10"/>
</dbReference>
<dbReference type="HOGENOM" id="CLU_001849_0_0_10"/>
<dbReference type="InterPro" id="IPR012910">
    <property type="entry name" value="Plug_dom"/>
</dbReference>
<comment type="similarity">
    <text evidence="1">Belongs to the protease inhibitor I39 (alpha-2-macroglobulin) family. Bacterial alpha-2-macroglobulin subfamily.</text>
</comment>
<dbReference type="InterPro" id="IPR001599">
    <property type="entry name" value="Macroglobln_a2"/>
</dbReference>
<sequence>MRTVYSIVFSLITLSCFSQEGQTAVWQQIELSMRTKDSLNATGNRLEQLKQDAIKNNDAANIARAYCYLMLLKDQRTEDSLYFRNSAFIDSILLSRTDTTLKAMMHYLQAQRLWKFSRMYLKFNRATYEKKDLPVNYGALNRNELDSLINFHFDQAIAIATYLQQTGQEPPLEKMLWLSSTPASFLYSPLLTDIIYAEQIICNRAAEAFSPHNYKVGAWLSLPGHAFMDTIQAVIGRQVFKDRVLSHYFKWIEQTASRKNVQSFIEFSVRQYLYQQREYENDLALQKTWETGLNEISHSEYPETKAAAIFDLCLLYKQWAEKYPAQLGVYDRRPYDTAFQFYYVKAIHLYENNKALFECYSNLKAQLDELYDLRNPFVQVNMKYENVPVRPILVRLEYKNTPQFFYRIVRMDLNERIDEKKGGAAFAGRPIYRAQTIALPLPEDYNLHRTFLKIDPLPVGRYCLLFSYDSSFVDTLVSCQPFLVTSLAVINSNERVYVLNRFTGMPVPGAKVNASYVDSKDTLYVAYTANSKGAVILPKKENYTLLISHKGDSLPESANVEKEEIAEDVYTKKEYDDLVDYYDDKIRVEIFTDRSIYRPGQTVFFKAVFLTKNPKTGEACLLNETNLKRGLNNWLKKWIKAEEPELTLEDPFGRTVDSLLIHPDSYGAVSGSFILPRNAPTGRWQIEPDYFDEGTNSGSFQVEEYKRPTFELTVSPPEKNCRFGDTLSFVLKLRSFSGSTLNNIPVKYSIERSGGDEIRNIRDTIAYTDAQGRLIIPIIDTAGYNIDKRKDIAFTYELEASATDVTGETHEVSGSLRVATRPVKIRIPLNTAINKNDLRPLLFNTKDVNGLEINSILKAKLYRIVNGDKKNDKDYSGYTDQWLYDRNELAGWFRDVQFHASPKEQEELVFETTINTAKSDKFRWPVDLLATGNYRLEVTAMEDSILTGTASKLFSVFEPGTQLPAGDHLFFQLSGNYLKRGDTLTLFSGTDRDSAYRIIQLKYYSLKGGKKTLQNRFTEGLETKGIKQWTLKLPDDVTDRLQISEVYVAGNEVYHHDENVIIATDASAPKIIVEKFRSTLTPGAQTTYAVSIKTNDKATAAQLMTVIYDAALDKLAEHHWEIPAGERSRSLRSDWTSGISYEVSKHSLLTKKPEELVMQLMGRAPGLMVTNATGLNDVIVVGYGGETTNRYMTSSMSAINIRGLNGIRLEDYKLPLVVLDGVPYTGELSSLNVKEITEIMVLKDADATAIYGARGAGGVLLISTKGEIKLPVVKKEPVLKVRNNFNETAFFAPAIYAGKDGLYTFTFTTAESLTEWSWKLLAHTRELQFAYAEKKLVTQLPLMIQPQLPTHLYQGDRIIIKSRITNLDTLRVTGMAQCKIEDAVTGSALTPLLVTKPEVAFEAGAQSNAVAAFELKVPETLLHPIRISLTAKTGEYADGEEHELPILSRKILVKQNQAIVLKGREMTISRPAINNLYGVELSVPEKPQAALLYSLPFLANYSYNCAEQLFNRMYAHVTALQLMRKDTVLRELYHATIRSANTPAERPITALAQETMPWLTSGNKAAKDQAALLEILDTLRAKEKIRDYLEKIRKCQNSDGGMSWFPGGQSDAGISFYLLARFGALYRAGVSQLFPEMEVPINNLIHYCNNKLFEEKDPNHLPSVYYYYALSFWTQHYTLDSSQAVMRQSHFGRYWKEQYMLSLKDQALLCVATIRYFHDNLYQKAVEILESIKERAIADPVNGTRWKELAESEDIGATSEETIAYLFEAYSEAGDREGVQPHVVQWLLTNKQQHQWSTTTGTAAIISVLLQQKGSAAGTTNAVKALWPDTTLKVADGLLDGSRIAFHEAKAFSPLVIQKATDSPVSINLGWYYFAEPDSVAGLSNGVRIQKTISRYNEKAKSWEKAGETNVLQLGEKIRITISIETAKALRYVFINDQKAAAFESTVYQSGYHWGSDFTYYESIRDAGRQFFADLIPSGRTQIEYEMTVAHEGSFNSGLTSLECMYRPEISAYGNVQKISAGD</sequence>
<dbReference type="Pfam" id="PF01835">
    <property type="entry name" value="MG2"/>
    <property type="match status" value="1"/>
</dbReference>
<dbReference type="PROSITE" id="PS51257">
    <property type="entry name" value="PROKAR_LIPOPROTEIN"/>
    <property type="match status" value="1"/>
</dbReference>
<evidence type="ECO:0000313" key="3">
    <source>
        <dbReference type="EMBL" id="AEW03340.1"/>
    </source>
</evidence>
<dbReference type="SMART" id="SM01360">
    <property type="entry name" value="A2M"/>
    <property type="match status" value="1"/>
</dbReference>
<name>G8T7P6_NIAKG</name>
<feature type="domain" description="Alpha-2-macroglobulin" evidence="2">
    <location>
        <begin position="1288"/>
        <end position="1378"/>
    </location>
</feature>
<dbReference type="GO" id="GO:0004866">
    <property type="term" value="F:endopeptidase inhibitor activity"/>
    <property type="evidence" value="ECO:0007669"/>
    <property type="project" value="InterPro"/>
</dbReference>
<evidence type="ECO:0000313" key="4">
    <source>
        <dbReference type="Proteomes" id="UP000005438"/>
    </source>
</evidence>
<dbReference type="eggNOG" id="COG2373">
    <property type="taxonomic scope" value="Bacteria"/>
</dbReference>
<dbReference type="SUPFAM" id="SSF56935">
    <property type="entry name" value="Porins"/>
    <property type="match status" value="1"/>
</dbReference>
<proteinExistence type="inferred from homology"/>
<protein>
    <submittedName>
        <fullName evidence="3">Alpha-2-macroglobulin domain protein</fullName>
    </submittedName>
</protein>
<accession>G8T7P6</accession>
<dbReference type="RefSeq" id="WP_014223251.1">
    <property type="nucleotide sequence ID" value="NC_016609.1"/>
</dbReference>
<dbReference type="PANTHER" id="PTHR40094:SF1">
    <property type="entry name" value="UBIQUITIN DOMAIN-CONTAINING PROTEIN"/>
    <property type="match status" value="1"/>
</dbReference>
<dbReference type="EMBL" id="CP003178">
    <property type="protein sequence ID" value="AEW03340.1"/>
    <property type="molecule type" value="Genomic_DNA"/>
</dbReference>
<dbReference type="InterPro" id="IPR037066">
    <property type="entry name" value="Plug_dom_sf"/>
</dbReference>